<feature type="transmembrane region" description="Helical" evidence="11">
    <location>
        <begin position="407"/>
        <end position="430"/>
    </location>
</feature>
<comment type="subcellular location">
    <subcellularLocation>
        <location evidence="1">Membrane</location>
        <topology evidence="1">Multi-pass membrane protein</topology>
    </subcellularLocation>
</comment>
<evidence type="ECO:0000256" key="1">
    <source>
        <dbReference type="ARBA" id="ARBA00004141"/>
    </source>
</evidence>
<dbReference type="FunFam" id="1.20.1250.20:FF:000069">
    <property type="entry name" value="Solute carrier family 45 member 4"/>
    <property type="match status" value="1"/>
</dbReference>
<keyword evidence="5" id="KW-0769">Symport</keyword>
<dbReference type="PROSITE" id="PS50262">
    <property type="entry name" value="G_PROTEIN_RECEP_F1_2"/>
    <property type="match status" value="1"/>
</dbReference>
<feature type="transmembrane region" description="Helical" evidence="11">
    <location>
        <begin position="872"/>
        <end position="894"/>
    </location>
</feature>
<evidence type="ECO:0000313" key="14">
    <source>
        <dbReference type="Proteomes" id="UP001148018"/>
    </source>
</evidence>
<keyword evidence="4 9" id="KW-0812">Transmembrane</keyword>
<keyword evidence="9" id="KW-0807">Transducer</keyword>
<feature type="transmembrane region" description="Helical" evidence="11">
    <location>
        <begin position="162"/>
        <end position="182"/>
    </location>
</feature>
<dbReference type="Proteomes" id="UP001148018">
    <property type="component" value="Unassembled WGS sequence"/>
</dbReference>
<dbReference type="InterPro" id="IPR036259">
    <property type="entry name" value="MFS_trans_sf"/>
</dbReference>
<evidence type="ECO:0000256" key="2">
    <source>
        <dbReference type="ARBA" id="ARBA00022448"/>
    </source>
</evidence>
<dbReference type="InterPro" id="IPR017452">
    <property type="entry name" value="GPCR_Rhodpsn_7TM"/>
</dbReference>
<comment type="similarity">
    <text evidence="9">Belongs to the G-protein coupled receptor 1 family.</text>
</comment>
<feature type="transmembrane region" description="Helical" evidence="11">
    <location>
        <begin position="46"/>
        <end position="73"/>
    </location>
</feature>
<evidence type="ECO:0000256" key="11">
    <source>
        <dbReference type="SAM" id="Phobius"/>
    </source>
</evidence>
<comment type="similarity">
    <text evidence="8">Belongs to the glycoside-pentoside-hexuronide (GPH) cation symporter transporter (TC 2.A.2) family.</text>
</comment>
<dbReference type="Gene3D" id="1.20.1250.20">
    <property type="entry name" value="MFS general substrate transporter like domains"/>
    <property type="match status" value="2"/>
</dbReference>
<feature type="transmembrane region" description="Helical" evidence="11">
    <location>
        <begin position="474"/>
        <end position="493"/>
    </location>
</feature>
<feature type="transmembrane region" description="Helical" evidence="11">
    <location>
        <begin position="85"/>
        <end position="108"/>
    </location>
</feature>
<evidence type="ECO:0000256" key="9">
    <source>
        <dbReference type="RuleBase" id="RU000688"/>
    </source>
</evidence>
<feature type="transmembrane region" description="Helical" evidence="11">
    <location>
        <begin position="120"/>
        <end position="142"/>
    </location>
</feature>
<feature type="transmembrane region" description="Helical" evidence="11">
    <location>
        <begin position="931"/>
        <end position="953"/>
    </location>
</feature>
<protein>
    <recommendedName>
        <fullName evidence="12">G-protein coupled receptors family 1 profile domain-containing protein</fullName>
    </recommendedName>
</protein>
<keyword evidence="9" id="KW-0675">Receptor</keyword>
<dbReference type="PRINTS" id="PR00237">
    <property type="entry name" value="GPCRRHODOPSN"/>
</dbReference>
<reference evidence="13" key="1">
    <citation type="submission" date="2022-07" db="EMBL/GenBank/DDBJ databases">
        <title>Chromosome-level genome of Muraenolepis orangiensis.</title>
        <authorList>
            <person name="Kim J."/>
        </authorList>
    </citation>
    <scope>NUCLEOTIDE SEQUENCE</scope>
    <source>
        <strain evidence="13">KU_S4_2022</strain>
        <tissue evidence="13">Muscle</tissue>
    </source>
</reference>
<evidence type="ECO:0000256" key="4">
    <source>
        <dbReference type="ARBA" id="ARBA00022692"/>
    </source>
</evidence>
<dbReference type="Pfam" id="PF07690">
    <property type="entry name" value="MFS_1"/>
    <property type="match status" value="1"/>
</dbReference>
<feature type="transmembrane region" description="Helical" evidence="11">
    <location>
        <begin position="197"/>
        <end position="220"/>
    </location>
</feature>
<keyword evidence="9" id="KW-0297">G-protein coupled receptor</keyword>
<comment type="caution">
    <text evidence="13">The sequence shown here is derived from an EMBL/GenBank/DDBJ whole genome shotgun (WGS) entry which is preliminary data.</text>
</comment>
<organism evidence="13 14">
    <name type="scientific">Muraenolepis orangiensis</name>
    <name type="common">Patagonian moray cod</name>
    <dbReference type="NCBI Taxonomy" id="630683"/>
    <lineage>
        <taxon>Eukaryota</taxon>
        <taxon>Metazoa</taxon>
        <taxon>Chordata</taxon>
        <taxon>Craniata</taxon>
        <taxon>Vertebrata</taxon>
        <taxon>Euteleostomi</taxon>
        <taxon>Actinopterygii</taxon>
        <taxon>Neopterygii</taxon>
        <taxon>Teleostei</taxon>
        <taxon>Neoteleostei</taxon>
        <taxon>Acanthomorphata</taxon>
        <taxon>Zeiogadaria</taxon>
        <taxon>Gadariae</taxon>
        <taxon>Gadiformes</taxon>
        <taxon>Muraenolepidoidei</taxon>
        <taxon>Muraenolepididae</taxon>
        <taxon>Muraenolepis</taxon>
    </lineage>
</organism>
<feature type="transmembrane region" description="Helical" evidence="11">
    <location>
        <begin position="514"/>
        <end position="534"/>
    </location>
</feature>
<feature type="transmembrane region" description="Helical" evidence="11">
    <location>
        <begin position="1008"/>
        <end position="1030"/>
    </location>
</feature>
<feature type="region of interest" description="Disordered" evidence="10">
    <location>
        <begin position="1041"/>
        <end position="1062"/>
    </location>
</feature>
<keyword evidence="2" id="KW-0813">Transport</keyword>
<evidence type="ECO:0000259" key="12">
    <source>
        <dbReference type="PROSITE" id="PS50262"/>
    </source>
</evidence>
<dbReference type="EMBL" id="JANIIK010000109">
    <property type="protein sequence ID" value="KAJ3598249.1"/>
    <property type="molecule type" value="Genomic_DNA"/>
</dbReference>
<keyword evidence="7 11" id="KW-0472">Membrane</keyword>
<evidence type="ECO:0000256" key="3">
    <source>
        <dbReference type="ARBA" id="ARBA00022553"/>
    </source>
</evidence>
<evidence type="ECO:0000256" key="6">
    <source>
        <dbReference type="ARBA" id="ARBA00022989"/>
    </source>
</evidence>
<evidence type="ECO:0000313" key="13">
    <source>
        <dbReference type="EMBL" id="KAJ3598249.1"/>
    </source>
</evidence>
<dbReference type="OrthoDB" id="28755at2759"/>
<dbReference type="PANTHER" id="PTHR19432:SF7">
    <property type="entry name" value="SOLUTE CARRIER FAMILY 45 MEMBER 4"/>
    <property type="match status" value="1"/>
</dbReference>
<feature type="transmembrane region" description="Helical" evidence="11">
    <location>
        <begin position="442"/>
        <end position="468"/>
    </location>
</feature>
<sequence length="1086" mass="119770">MKSNRSDGWTLNSNMSVLNVSSNSSSMEPYFQRLAHLDEGLYQDFYSLWIALMVINSLIFLVGMVLNTVALYVFCLRTNPKTTSVIFTINLAVTDLLVNLSLPTRILLYYSGGTCLICSYLHIFSYFVNMYCSILFLTCICIDRYISIVQVEASRRWRNSNVAKCVCVSVWLFAIVVTYSFLSSAFQHRGCCVSKLLFLTITEFFLPLVIIVVFTVRIMWALVDHRLMQQSRERRRRAVQLLTTVLIIFTVCFTPFHIRQVLLYFYPAMPHHVIVYHLTVTLSSLNSCMDPVVYCFVTNNFQSTMRSLCRRPEAEPSSNDIVSMRHSSGGVRIAATNNTNIMITPGDLLPENPQTRMVPHMIIVPPMEEEEEVTVDAEVKSSPEEDEPMTTALVTPVLLQIGLPEQYYSLTWFLSPILGLIFTPLIGSASDRCTLRWGRRRPFVLALCVGALLGVAMFLNGSLIGLAISDTPGSQPIGIVFTMVGVVVLDFCADASEGPIRAYLLDVADTEEQDLALTIHAFSAGLGGALGYMLGGLDWTGTFLGRAFKSQEQVLFIFAAVIFSVSVVLHLFSIPERPQKVDDGGDEDAASQLSLRANGPTPPHCDIILEEDESAHWDHKAQAEDDCNGDFFSVERVRSKSDSILAMPEAAIKLDSDLHLDSHHFLPEANHFLSETGGALDGAFLPSDADGGSATTAPSCKTVNGVKQGASSCAPHSPPATRLAPPNKLGTRLQSVLNPPRLQPPTFYRQPSFTFSYYGRVGMQPLRNRRLNLGLHRPVTLSRSLNDLSMLQPHARRRELQRSGGTTVRLLWLSMLKMPRQLWRLCVCHLLAWFSYLALVVFYTDFMGQVIFQGDPTAPANSTELHNYNRGVQMGCWGLVVYAATAAVCSAILQKCLDNFDLSIKFIYVVGTLAFSVGTAVMAIFPNVYVSMVMISTMGFISMSISYCPYALLGQYHEIPEYIHHSPENSRRGFGIDCAILSCQVYISQILGASALGAVVEAVGSVRVIPMVASGGSFLGFLAACFLVIYPEGVASSSEQEQSLASLPKETDPHGAQRTNQGAAKLTLLDSEEPSGVTAVEYHSAV</sequence>
<feature type="transmembrane region" description="Helical" evidence="11">
    <location>
        <begin position="974"/>
        <end position="996"/>
    </location>
</feature>
<dbReference type="Pfam" id="PF00001">
    <property type="entry name" value="7tm_1"/>
    <property type="match status" value="1"/>
</dbReference>
<dbReference type="InterPro" id="IPR011701">
    <property type="entry name" value="MFS"/>
</dbReference>
<gene>
    <name evidence="13" type="ORF">NHX12_001760</name>
</gene>
<feature type="transmembrane region" description="Helical" evidence="11">
    <location>
        <begin position="554"/>
        <end position="572"/>
    </location>
</feature>
<keyword evidence="6 11" id="KW-1133">Transmembrane helix</keyword>
<accession>A0A9Q0DZ36</accession>
<dbReference type="PROSITE" id="PS00237">
    <property type="entry name" value="G_PROTEIN_RECEP_F1_1"/>
    <property type="match status" value="1"/>
</dbReference>
<evidence type="ECO:0000256" key="8">
    <source>
        <dbReference type="ARBA" id="ARBA00038193"/>
    </source>
</evidence>
<dbReference type="SUPFAM" id="SSF103473">
    <property type="entry name" value="MFS general substrate transporter"/>
    <property type="match status" value="1"/>
</dbReference>
<dbReference type="GO" id="GO:0016020">
    <property type="term" value="C:membrane"/>
    <property type="evidence" value="ECO:0007669"/>
    <property type="project" value="UniProtKB-SubCell"/>
</dbReference>
<dbReference type="CDD" id="cd06174">
    <property type="entry name" value="MFS"/>
    <property type="match status" value="1"/>
</dbReference>
<feature type="transmembrane region" description="Helical" evidence="11">
    <location>
        <begin position="822"/>
        <end position="843"/>
    </location>
</feature>
<dbReference type="AlphaFoldDB" id="A0A9Q0DZ36"/>
<evidence type="ECO:0000256" key="7">
    <source>
        <dbReference type="ARBA" id="ARBA00023136"/>
    </source>
</evidence>
<dbReference type="InterPro" id="IPR000276">
    <property type="entry name" value="GPCR_Rhodpsn"/>
</dbReference>
<dbReference type="SUPFAM" id="SSF81321">
    <property type="entry name" value="Family A G protein-coupled receptor-like"/>
    <property type="match status" value="1"/>
</dbReference>
<dbReference type="PANTHER" id="PTHR19432">
    <property type="entry name" value="SUGAR TRANSPORTER"/>
    <property type="match status" value="1"/>
</dbReference>
<name>A0A9Q0DZ36_9TELE</name>
<feature type="domain" description="G-protein coupled receptors family 1 profile" evidence="12">
    <location>
        <begin position="66"/>
        <end position="294"/>
    </location>
</feature>
<evidence type="ECO:0000256" key="5">
    <source>
        <dbReference type="ARBA" id="ARBA00022847"/>
    </source>
</evidence>
<proteinExistence type="inferred from homology"/>
<evidence type="ECO:0000256" key="10">
    <source>
        <dbReference type="SAM" id="MobiDB-lite"/>
    </source>
</evidence>
<feature type="transmembrane region" description="Helical" evidence="11">
    <location>
        <begin position="906"/>
        <end position="925"/>
    </location>
</feature>
<feature type="transmembrane region" description="Helical" evidence="11">
    <location>
        <begin position="241"/>
        <end position="258"/>
    </location>
</feature>
<keyword evidence="14" id="KW-1185">Reference proteome</keyword>
<dbReference type="GO" id="GO:0004930">
    <property type="term" value="F:G protein-coupled receptor activity"/>
    <property type="evidence" value="ECO:0007669"/>
    <property type="project" value="UniProtKB-KW"/>
</dbReference>
<dbReference type="CDD" id="cd15163">
    <property type="entry name" value="7tmA_GPR20"/>
    <property type="match status" value="1"/>
</dbReference>
<dbReference type="Gene3D" id="1.20.1070.10">
    <property type="entry name" value="Rhodopsin 7-helix transmembrane proteins"/>
    <property type="match status" value="1"/>
</dbReference>
<keyword evidence="3" id="KW-0597">Phosphoprotein</keyword>
<dbReference type="GO" id="GO:0008506">
    <property type="term" value="F:sucrose:proton symporter activity"/>
    <property type="evidence" value="ECO:0007669"/>
    <property type="project" value="TreeGrafter"/>
</dbReference>